<keyword evidence="4 6" id="KW-0227">DNA damage</keyword>
<keyword evidence="6" id="KW-0235">DNA replication</keyword>
<keyword evidence="6" id="KW-0238">DNA-binding</keyword>
<evidence type="ECO:0000256" key="1">
    <source>
        <dbReference type="ARBA" id="ARBA00010945"/>
    </source>
</evidence>
<dbReference type="Pfam" id="PF11798">
    <property type="entry name" value="IMS_HHH"/>
    <property type="match status" value="1"/>
</dbReference>
<protein>
    <recommendedName>
        <fullName evidence="6">DNA polymerase IV</fullName>
        <shortName evidence="6">Pol IV</shortName>
        <ecNumber evidence="6">2.7.7.7</ecNumber>
    </recommendedName>
</protein>
<feature type="binding site" evidence="6">
    <location>
        <position position="111"/>
    </location>
    <ligand>
        <name>Mg(2+)</name>
        <dbReference type="ChEBI" id="CHEBI:18420"/>
    </ligand>
</feature>
<keyword evidence="6" id="KW-0460">Magnesium</keyword>
<keyword evidence="9" id="KW-1185">Reference proteome</keyword>
<evidence type="ECO:0000256" key="2">
    <source>
        <dbReference type="ARBA" id="ARBA00022457"/>
    </source>
</evidence>
<comment type="caution">
    <text evidence="8">The sequence shown here is derived from an EMBL/GenBank/DDBJ whole genome shotgun (WGS) entry which is preliminary data.</text>
</comment>
<proteinExistence type="inferred from homology"/>
<sequence length="412" mass="46151">MSRVIFHIDVNSAFLSWTAVQRLKEGIEPDLRTIPSAIAGDDQSRHGVILAKSTPAKKFGVQTGEPIAMALKKCPQLLCFPPDFPLYARSSESMFQILSEYSDRLERFSIDEGFLDYTGMEALFGPPQECAQKIKDRIFRELGFTVNIGISSNKLLAKMAGELEKPDKLLTLFPQEVPQKLWPLPVEELFMVGRKTAPRLHKMGIYTIEDLAKYPPALLVREFKSFGMTLHAYANGLDDTPVASAEESRETKSIGNSTTLPYDVTDRETAHKILLALAETVGMRLRCSSLCAQEIAVTIKTSDFRVYSHQKQLLNAVDCTNAVYETALEVFDAAWKKEPIRLLGIRAGKLCQEGCVQLSLMEEDWSRQKQADAAMDQLKLKYGKKAVQRSTFAGNEEKAFEGGKIKIHHKIL</sequence>
<reference evidence="8 9" key="1">
    <citation type="journal article" date="2021" name="Sci. Rep.">
        <title>The distribution of antibiotic resistance genes in chicken gut microbiota commensals.</title>
        <authorList>
            <person name="Juricova H."/>
            <person name="Matiasovicova J."/>
            <person name="Kubasova T."/>
            <person name="Cejkova D."/>
            <person name="Rychlik I."/>
        </authorList>
    </citation>
    <scope>NUCLEOTIDE SEQUENCE [LARGE SCALE GENOMIC DNA]</scope>
    <source>
        <strain evidence="8 9">An431b</strain>
    </source>
</reference>
<dbReference type="PANTHER" id="PTHR11076:SF35">
    <property type="entry name" value="DNA REPAIR PROTEIN HOMOLOG YOBH"/>
    <property type="match status" value="1"/>
</dbReference>
<dbReference type="SUPFAM" id="SSF56672">
    <property type="entry name" value="DNA/RNA polymerases"/>
    <property type="match status" value="1"/>
</dbReference>
<evidence type="ECO:0000256" key="4">
    <source>
        <dbReference type="ARBA" id="ARBA00022763"/>
    </source>
</evidence>
<dbReference type="Gene3D" id="3.30.1490.100">
    <property type="entry name" value="DNA polymerase, Y-family, little finger domain"/>
    <property type="match status" value="1"/>
</dbReference>
<name>A0ABS2G706_9FIRM</name>
<feature type="domain" description="UmuC" evidence="7">
    <location>
        <begin position="5"/>
        <end position="193"/>
    </location>
</feature>
<dbReference type="InterPro" id="IPR017961">
    <property type="entry name" value="DNA_pol_Y-fam_little_finger"/>
</dbReference>
<comment type="catalytic activity">
    <reaction evidence="6">
        <text>DNA(n) + a 2'-deoxyribonucleoside 5'-triphosphate = DNA(n+1) + diphosphate</text>
        <dbReference type="Rhea" id="RHEA:22508"/>
        <dbReference type="Rhea" id="RHEA-COMP:17339"/>
        <dbReference type="Rhea" id="RHEA-COMP:17340"/>
        <dbReference type="ChEBI" id="CHEBI:33019"/>
        <dbReference type="ChEBI" id="CHEBI:61560"/>
        <dbReference type="ChEBI" id="CHEBI:173112"/>
        <dbReference type="EC" id="2.7.7.7"/>
    </reaction>
</comment>
<feature type="binding site" evidence="6">
    <location>
        <position position="9"/>
    </location>
    <ligand>
        <name>Mg(2+)</name>
        <dbReference type="ChEBI" id="CHEBI:18420"/>
    </ligand>
</feature>
<dbReference type="RefSeq" id="WP_205133117.1">
    <property type="nucleotide sequence ID" value="NZ_JACSNT010000004.1"/>
</dbReference>
<evidence type="ECO:0000313" key="9">
    <source>
        <dbReference type="Proteomes" id="UP000729290"/>
    </source>
</evidence>
<dbReference type="Pfam" id="PF11799">
    <property type="entry name" value="IMS_C"/>
    <property type="match status" value="1"/>
</dbReference>
<feature type="site" description="Substrate discrimination" evidence="6">
    <location>
        <position position="14"/>
    </location>
</feature>
<comment type="similarity">
    <text evidence="1 6">Belongs to the DNA polymerase type-Y family.</text>
</comment>
<dbReference type="InterPro" id="IPR022880">
    <property type="entry name" value="DNApol_IV"/>
</dbReference>
<keyword evidence="6" id="KW-0234">DNA repair</keyword>
<evidence type="ECO:0000256" key="6">
    <source>
        <dbReference type="HAMAP-Rule" id="MF_01113"/>
    </source>
</evidence>
<dbReference type="InterPro" id="IPR043128">
    <property type="entry name" value="Rev_trsase/Diguanyl_cyclase"/>
</dbReference>
<dbReference type="SUPFAM" id="SSF100879">
    <property type="entry name" value="Lesion bypass DNA polymerase (Y-family), little finger domain"/>
    <property type="match status" value="1"/>
</dbReference>
<dbReference type="Gene3D" id="1.10.150.20">
    <property type="entry name" value="5' to 3' exonuclease, C-terminal subdomain"/>
    <property type="match status" value="1"/>
</dbReference>
<dbReference type="InterPro" id="IPR024728">
    <property type="entry name" value="PolY_HhH_motif"/>
</dbReference>
<comment type="subcellular location">
    <subcellularLocation>
        <location evidence="6">Cytoplasm</location>
    </subcellularLocation>
</comment>
<dbReference type="PROSITE" id="PS50173">
    <property type="entry name" value="UMUC"/>
    <property type="match status" value="1"/>
</dbReference>
<dbReference type="CDD" id="cd03586">
    <property type="entry name" value="PolY_Pol_IV_kappa"/>
    <property type="match status" value="1"/>
</dbReference>
<keyword evidence="3 6" id="KW-0548">Nucleotidyltransferase</keyword>
<dbReference type="InterPro" id="IPR001126">
    <property type="entry name" value="UmuC"/>
</dbReference>
<dbReference type="PANTHER" id="PTHR11076">
    <property type="entry name" value="DNA REPAIR POLYMERASE UMUC / TRANSFERASE FAMILY MEMBER"/>
    <property type="match status" value="1"/>
</dbReference>
<dbReference type="Proteomes" id="UP000729290">
    <property type="component" value="Unassembled WGS sequence"/>
</dbReference>
<dbReference type="Gene3D" id="3.30.70.270">
    <property type="match status" value="1"/>
</dbReference>
<comment type="cofactor">
    <cofactor evidence="6">
        <name>Mg(2+)</name>
        <dbReference type="ChEBI" id="CHEBI:18420"/>
    </cofactor>
    <text evidence="6">Binds 2 magnesium ions per subunit.</text>
</comment>
<keyword evidence="6" id="KW-0963">Cytoplasm</keyword>
<keyword evidence="5 6" id="KW-0239">DNA-directed DNA polymerase</keyword>
<comment type="function">
    <text evidence="6">Poorly processive, error-prone DNA polymerase involved in untargeted mutagenesis. Copies undamaged DNA at stalled replication forks, which arise in vivo from mismatched or misaligned primer ends. These misaligned primers can be extended by PolIV. Exhibits no 3'-5' exonuclease (proofreading) activity. May be involved in translesional synthesis, in conjunction with the beta clamp from PolIII.</text>
</comment>
<evidence type="ECO:0000259" key="7">
    <source>
        <dbReference type="PROSITE" id="PS50173"/>
    </source>
</evidence>
<evidence type="ECO:0000256" key="5">
    <source>
        <dbReference type="ARBA" id="ARBA00022932"/>
    </source>
</evidence>
<dbReference type="InterPro" id="IPR050116">
    <property type="entry name" value="DNA_polymerase-Y"/>
</dbReference>
<gene>
    <name evidence="6" type="primary">dinB</name>
    <name evidence="8" type="ORF">H9X83_01950</name>
</gene>
<keyword evidence="2 6" id="KW-0515">Mutator protein</keyword>
<dbReference type="HAMAP" id="MF_01113">
    <property type="entry name" value="DNApol_IV"/>
    <property type="match status" value="1"/>
</dbReference>
<evidence type="ECO:0000256" key="3">
    <source>
        <dbReference type="ARBA" id="ARBA00022695"/>
    </source>
</evidence>
<feature type="active site" evidence="6">
    <location>
        <position position="112"/>
    </location>
</feature>
<accession>A0ABS2G706</accession>
<dbReference type="InterPro" id="IPR036775">
    <property type="entry name" value="DNA_pol_Y-fam_lit_finger_sf"/>
</dbReference>
<dbReference type="EMBL" id="JACSNV010000002">
    <property type="protein sequence ID" value="MBM6876922.1"/>
    <property type="molecule type" value="Genomic_DNA"/>
</dbReference>
<organism evidence="8 9">
    <name type="scientific">Anaerotignum lactatifermentans</name>
    <dbReference type="NCBI Taxonomy" id="160404"/>
    <lineage>
        <taxon>Bacteria</taxon>
        <taxon>Bacillati</taxon>
        <taxon>Bacillota</taxon>
        <taxon>Clostridia</taxon>
        <taxon>Lachnospirales</taxon>
        <taxon>Anaerotignaceae</taxon>
        <taxon>Anaerotignum</taxon>
    </lineage>
</organism>
<keyword evidence="6" id="KW-0479">Metal-binding</keyword>
<comment type="subunit">
    <text evidence="6">Monomer.</text>
</comment>
<keyword evidence="6" id="KW-0808">Transferase</keyword>
<evidence type="ECO:0000313" key="8">
    <source>
        <dbReference type="EMBL" id="MBM6876922.1"/>
    </source>
</evidence>
<dbReference type="EC" id="2.7.7.7" evidence="6"/>
<dbReference type="Pfam" id="PF00817">
    <property type="entry name" value="IMS"/>
    <property type="match status" value="1"/>
</dbReference>
<dbReference type="InterPro" id="IPR043502">
    <property type="entry name" value="DNA/RNA_pol_sf"/>
</dbReference>
<dbReference type="Gene3D" id="3.40.1170.60">
    <property type="match status" value="1"/>
</dbReference>